<dbReference type="SMART" id="SM00420">
    <property type="entry name" value="HTH_DEOR"/>
    <property type="match status" value="1"/>
</dbReference>
<dbReference type="OrthoDB" id="9814400at2"/>
<keyword evidence="2" id="KW-0804">Transcription</keyword>
<dbReference type="Pfam" id="PF02661">
    <property type="entry name" value="Fic"/>
    <property type="match status" value="1"/>
</dbReference>
<organism evidence="6 7">
    <name type="scientific">Dysgonomonas mossii</name>
    <dbReference type="NCBI Taxonomy" id="163665"/>
    <lineage>
        <taxon>Bacteria</taxon>
        <taxon>Pseudomonadati</taxon>
        <taxon>Bacteroidota</taxon>
        <taxon>Bacteroidia</taxon>
        <taxon>Bacteroidales</taxon>
        <taxon>Dysgonomonadaceae</taxon>
        <taxon>Dysgonomonas</taxon>
    </lineage>
</organism>
<evidence type="ECO:0000256" key="2">
    <source>
        <dbReference type="ARBA" id="ARBA00023163"/>
    </source>
</evidence>
<evidence type="ECO:0000313" key="7">
    <source>
        <dbReference type="Proteomes" id="UP000298285"/>
    </source>
</evidence>
<dbReference type="SUPFAM" id="SSF46785">
    <property type="entry name" value="Winged helix' DNA-binding domain"/>
    <property type="match status" value="1"/>
</dbReference>
<protein>
    <submittedName>
        <fullName evidence="6">Fic family protein</fullName>
    </submittedName>
</protein>
<keyword evidence="4" id="KW-0067">ATP-binding</keyword>
<dbReference type="InterPro" id="IPR036388">
    <property type="entry name" value="WH-like_DNA-bd_sf"/>
</dbReference>
<dbReference type="SUPFAM" id="SSF140931">
    <property type="entry name" value="Fic-like"/>
    <property type="match status" value="1"/>
</dbReference>
<dbReference type="EMBL" id="SPPK01000003">
    <property type="protein sequence ID" value="TFU89019.1"/>
    <property type="molecule type" value="Genomic_DNA"/>
</dbReference>
<dbReference type="AlphaFoldDB" id="A0A4Y9IM39"/>
<feature type="active site" evidence="3">
    <location>
        <position position="208"/>
    </location>
</feature>
<evidence type="ECO:0000256" key="3">
    <source>
        <dbReference type="PIRSR" id="PIRSR640198-1"/>
    </source>
</evidence>
<dbReference type="PANTHER" id="PTHR13504">
    <property type="entry name" value="FIDO DOMAIN-CONTAINING PROTEIN DDB_G0283145"/>
    <property type="match status" value="1"/>
</dbReference>
<dbReference type="Gene3D" id="1.10.10.10">
    <property type="entry name" value="Winged helix-like DNA-binding domain superfamily/Winged helix DNA-binding domain"/>
    <property type="match status" value="1"/>
</dbReference>
<dbReference type="PANTHER" id="PTHR13504:SF33">
    <property type="entry name" value="FIC FAMILY PROTEIN"/>
    <property type="match status" value="1"/>
</dbReference>
<evidence type="ECO:0000256" key="4">
    <source>
        <dbReference type="PIRSR" id="PIRSR640198-2"/>
    </source>
</evidence>
<accession>A0A4Y9IM39</accession>
<feature type="binding site" evidence="4">
    <location>
        <begin position="250"/>
        <end position="251"/>
    </location>
    <ligand>
        <name>ATP</name>
        <dbReference type="ChEBI" id="CHEBI:30616"/>
    </ligand>
</feature>
<keyword evidence="4" id="KW-0547">Nucleotide-binding</keyword>
<dbReference type="InterPro" id="IPR036390">
    <property type="entry name" value="WH_DNA-bd_sf"/>
</dbReference>
<dbReference type="GO" id="GO:0005524">
    <property type="term" value="F:ATP binding"/>
    <property type="evidence" value="ECO:0007669"/>
    <property type="project" value="UniProtKB-KW"/>
</dbReference>
<sequence length="369" mass="42313">MRKIYIWQQNDWANFEWDDKEISYHLGKVRAIQGRLIGKMSLLGFDLKSSAELDTLTMEITKSSEIEGEILDSEQVRSSIARHLGIDNSGLPQADRYIDGVVEVMIDATQNYLQLLTQERLFSWHAALFPTGRSGMHRITVGDWRKDEGGAMQVVSGAMGKEKVHYQAPEANDVPQEMENFLSWLNCEDRTDPALRAAIAHLWFVTIHPFDDGNGRLARTIADMLLTRADGIPQRFYSMSAQIRKERKLYYEVLEKTQKSNLDITAWLIWFLDCLEAALLDSENSLSRILQKSKFWEKNRKISMNDRQTKIINMLWDGFDGKLTTSKWAKITKTSPDTALRDIQDLVNKGVLRKTDEGGRSTNYEIVEG</sequence>
<dbReference type="InterPro" id="IPR001034">
    <property type="entry name" value="DeoR_HTH"/>
</dbReference>
<name>A0A4Y9IM39_9BACT</name>
<dbReference type="Pfam" id="PF08220">
    <property type="entry name" value="HTH_DeoR"/>
    <property type="match status" value="1"/>
</dbReference>
<reference evidence="6 7" key="1">
    <citation type="submission" date="2019-03" db="EMBL/GenBank/DDBJ databases">
        <title>Diversity of the mouse oral microbiome.</title>
        <authorList>
            <person name="Joseph S."/>
            <person name="Aduse-Opoku J."/>
            <person name="Curtis M."/>
            <person name="Wade W."/>
            <person name="Hashim A."/>
        </authorList>
    </citation>
    <scope>NUCLEOTIDE SEQUENCE [LARGE SCALE GENOMIC DNA]</scope>
    <source>
        <strain evidence="6 7">P11</strain>
    </source>
</reference>
<feature type="domain" description="Fido" evidence="5">
    <location>
        <begin position="116"/>
        <end position="273"/>
    </location>
</feature>
<comment type="caution">
    <text evidence="6">The sequence shown here is derived from an EMBL/GenBank/DDBJ whole genome shotgun (WGS) entry which is preliminary data.</text>
</comment>
<dbReference type="Gene3D" id="1.10.3290.10">
    <property type="entry name" value="Fido-like domain"/>
    <property type="match status" value="1"/>
</dbReference>
<proteinExistence type="predicted"/>
<dbReference type="InterPro" id="IPR040198">
    <property type="entry name" value="Fido_containing"/>
</dbReference>
<keyword evidence="1" id="KW-0805">Transcription regulation</keyword>
<gene>
    <name evidence="6" type="ORF">E4T88_10040</name>
</gene>
<dbReference type="Pfam" id="PF13776">
    <property type="entry name" value="DUF4172"/>
    <property type="match status" value="1"/>
</dbReference>
<dbReference type="InterPro" id="IPR036597">
    <property type="entry name" value="Fido-like_dom_sf"/>
</dbReference>
<dbReference type="RefSeq" id="WP_135105314.1">
    <property type="nucleotide sequence ID" value="NZ_JADGKW010000003.1"/>
</dbReference>
<dbReference type="PROSITE" id="PS51459">
    <property type="entry name" value="FIDO"/>
    <property type="match status" value="1"/>
</dbReference>
<dbReference type="InterPro" id="IPR025230">
    <property type="entry name" value="DUF4172"/>
</dbReference>
<dbReference type="Proteomes" id="UP000298285">
    <property type="component" value="Unassembled WGS sequence"/>
</dbReference>
<evidence type="ECO:0000256" key="1">
    <source>
        <dbReference type="ARBA" id="ARBA00023015"/>
    </source>
</evidence>
<dbReference type="GO" id="GO:0003700">
    <property type="term" value="F:DNA-binding transcription factor activity"/>
    <property type="evidence" value="ECO:0007669"/>
    <property type="project" value="InterPro"/>
</dbReference>
<feature type="binding site" evidence="4">
    <location>
        <begin position="212"/>
        <end position="219"/>
    </location>
    <ligand>
        <name>ATP</name>
        <dbReference type="ChEBI" id="CHEBI:30616"/>
    </ligand>
</feature>
<evidence type="ECO:0000259" key="5">
    <source>
        <dbReference type="PROSITE" id="PS51459"/>
    </source>
</evidence>
<dbReference type="InterPro" id="IPR003812">
    <property type="entry name" value="Fido"/>
</dbReference>
<evidence type="ECO:0000313" key="6">
    <source>
        <dbReference type="EMBL" id="TFU89019.1"/>
    </source>
</evidence>